<dbReference type="PANTHER" id="PTHR43918:SF4">
    <property type="entry name" value="CARBOXYLIC ESTER HYDROLASE"/>
    <property type="match status" value="1"/>
</dbReference>
<dbReference type="InterPro" id="IPR019826">
    <property type="entry name" value="Carboxylesterase_B_AS"/>
</dbReference>
<name>A0A7J6JQG8_COLFN</name>
<dbReference type="InterPro" id="IPR002018">
    <property type="entry name" value="CarbesteraseB"/>
</dbReference>
<evidence type="ECO:0000259" key="4">
    <source>
        <dbReference type="Pfam" id="PF00135"/>
    </source>
</evidence>
<dbReference type="EC" id="3.1.1.-" evidence="3"/>
<dbReference type="Gene3D" id="3.40.50.1820">
    <property type="entry name" value="alpha/beta hydrolase"/>
    <property type="match status" value="1"/>
</dbReference>
<accession>A0A7J6JQG8</accession>
<evidence type="ECO:0000313" key="6">
    <source>
        <dbReference type="Proteomes" id="UP000011096"/>
    </source>
</evidence>
<dbReference type="InterPro" id="IPR050654">
    <property type="entry name" value="AChE-related_enzymes"/>
</dbReference>
<evidence type="ECO:0000256" key="3">
    <source>
        <dbReference type="RuleBase" id="RU361235"/>
    </source>
</evidence>
<dbReference type="GO" id="GO:0052689">
    <property type="term" value="F:carboxylic ester hydrolase activity"/>
    <property type="evidence" value="ECO:0007669"/>
    <property type="project" value="TreeGrafter"/>
</dbReference>
<protein>
    <recommendedName>
        <fullName evidence="3">Carboxylic ester hydrolase</fullName>
        <ecNumber evidence="3">3.1.1.-</ecNumber>
    </recommendedName>
</protein>
<dbReference type="RefSeq" id="XP_031877868.1">
    <property type="nucleotide sequence ID" value="XM_032025565.1"/>
</dbReference>
<reference evidence="5 6" key="1">
    <citation type="submission" date="2012-08" db="EMBL/GenBank/DDBJ databases">
        <authorList>
            <person name="Gan P.H.P."/>
            <person name="Ikeda K."/>
            <person name="Irieda H."/>
            <person name="Narusaka M."/>
            <person name="O'Connell R.J."/>
            <person name="Narusaka Y."/>
            <person name="Takano Y."/>
            <person name="Kubo Y."/>
            <person name="Shirasu K."/>
        </authorList>
    </citation>
    <scope>NUCLEOTIDE SEQUENCE [LARGE SCALE GENOMIC DNA]</scope>
    <source>
        <strain evidence="5 6">Nara gc5</strain>
    </source>
</reference>
<feature type="domain" description="Carboxylesterase type B" evidence="4">
    <location>
        <begin position="35"/>
        <end position="542"/>
    </location>
</feature>
<dbReference type="PROSITE" id="PS00122">
    <property type="entry name" value="CARBOXYLESTERASE_B_1"/>
    <property type="match status" value="1"/>
</dbReference>
<sequence>MRPALFTQYLSLAVLHLTPSTSASQTPLTSTHKPPPIVNIKNGTLAGKHNPFYSQDFFLGIPFAAPPISNLRLCRPVPPHPWPNFTRLADSYGPYCMGNALRVPGIYQPDTAQMSEDCLHLNIVRPASPPPEPKLPVMVWIHGGGFQHGSAVDARYNGSFLVAQSVAMGTPVIFVSVNYRLGLFGMMNAAGVEENLLLHDQRQALKWVQENVAAFGGDPSRVTIAGESAGAASVGYHLMARDEGLFSGAIAQSGGPFSTAPFLSEEEKRVQFESVLNVTGCAGVKEPLACLRSVPAEVLNKASMAVPYSHTFALDGDLVTDTSYNLLRAGNVVKVPLLIGTNRNEATSVVQYAMPGPLNTHEDFAGMVAASNGGKLPPEAMVERWAALYQDEIDAPSAAGLGTVRPDPGPALGAEYGKTALFLGDGFFHAGRRFAARVWAESGVAFYGYFFDVVTANVDKETLGATHFQEIPFVFGDEDGSGWEVDPFPKDVELRRQFQELAGVMSGMWISFVVSGSPNNHHQESVGNITWPVYTREKPENMVFSATDGLSLQPDTWREEAIQMFFDLADMNSGQP</sequence>
<comment type="similarity">
    <text evidence="1 3">Belongs to the type-B carboxylesterase/lipase family.</text>
</comment>
<dbReference type="GeneID" id="43609719"/>
<feature type="chain" id="PRO_5029938643" description="Carboxylic ester hydrolase" evidence="3">
    <location>
        <begin position="24"/>
        <end position="576"/>
    </location>
</feature>
<dbReference type="AlphaFoldDB" id="A0A7J6JQG8"/>
<dbReference type="Pfam" id="PF00135">
    <property type="entry name" value="COesterase"/>
    <property type="match status" value="1"/>
</dbReference>
<keyword evidence="6" id="KW-1185">Reference proteome</keyword>
<dbReference type="SUPFAM" id="SSF53474">
    <property type="entry name" value="alpha/beta-Hydrolases"/>
    <property type="match status" value="1"/>
</dbReference>
<proteinExistence type="inferred from homology"/>
<dbReference type="Proteomes" id="UP000011096">
    <property type="component" value="Unassembled WGS sequence"/>
</dbReference>
<dbReference type="InParanoid" id="A0A7J6JQG8"/>
<comment type="caution">
    <text evidence="5">The sequence shown here is derived from an EMBL/GenBank/DDBJ whole genome shotgun (WGS) entry which is preliminary data.</text>
</comment>
<reference evidence="5 6" key="2">
    <citation type="submission" date="2020-04" db="EMBL/GenBank/DDBJ databases">
        <title>Genome sequencing and assembly of multiple isolates from the Colletotrichum gloeosporioides species complex.</title>
        <authorList>
            <person name="Gan P."/>
            <person name="Shirasu K."/>
        </authorList>
    </citation>
    <scope>NUCLEOTIDE SEQUENCE [LARGE SCALE GENOMIC DNA]</scope>
    <source>
        <strain evidence="5 6">Nara gc5</strain>
    </source>
</reference>
<dbReference type="PANTHER" id="PTHR43918">
    <property type="entry name" value="ACETYLCHOLINESTERASE"/>
    <property type="match status" value="1"/>
</dbReference>
<evidence type="ECO:0000256" key="2">
    <source>
        <dbReference type="ARBA" id="ARBA00022801"/>
    </source>
</evidence>
<dbReference type="OrthoDB" id="408631at2759"/>
<keyword evidence="3" id="KW-0732">Signal</keyword>
<dbReference type="EMBL" id="ANPB02000001">
    <property type="protein sequence ID" value="KAF4492785.1"/>
    <property type="molecule type" value="Genomic_DNA"/>
</dbReference>
<keyword evidence="2 3" id="KW-0378">Hydrolase</keyword>
<gene>
    <name evidence="5" type="primary">LIP2-2</name>
    <name evidence="5" type="ORF">CGGC5_v000994</name>
</gene>
<feature type="signal peptide" evidence="3">
    <location>
        <begin position="1"/>
        <end position="23"/>
    </location>
</feature>
<evidence type="ECO:0000313" key="5">
    <source>
        <dbReference type="EMBL" id="KAF4492785.1"/>
    </source>
</evidence>
<dbReference type="InterPro" id="IPR029058">
    <property type="entry name" value="AB_hydrolase_fold"/>
</dbReference>
<evidence type="ECO:0000256" key="1">
    <source>
        <dbReference type="ARBA" id="ARBA00005964"/>
    </source>
</evidence>
<organism evidence="5 6">
    <name type="scientific">Colletotrichum fructicola (strain Nara gc5)</name>
    <name type="common">Anthracnose fungus</name>
    <name type="synonym">Colletotrichum gloeosporioides (strain Nara gc5)</name>
    <dbReference type="NCBI Taxonomy" id="1213859"/>
    <lineage>
        <taxon>Eukaryota</taxon>
        <taxon>Fungi</taxon>
        <taxon>Dikarya</taxon>
        <taxon>Ascomycota</taxon>
        <taxon>Pezizomycotina</taxon>
        <taxon>Sordariomycetes</taxon>
        <taxon>Hypocreomycetidae</taxon>
        <taxon>Glomerellales</taxon>
        <taxon>Glomerellaceae</taxon>
        <taxon>Colletotrichum</taxon>
        <taxon>Colletotrichum gloeosporioides species complex</taxon>
    </lineage>
</organism>